<organism evidence="2 3">
    <name type="scientific">Caballeronia humi</name>
    <dbReference type="NCBI Taxonomy" id="326474"/>
    <lineage>
        <taxon>Bacteria</taxon>
        <taxon>Pseudomonadati</taxon>
        <taxon>Pseudomonadota</taxon>
        <taxon>Betaproteobacteria</taxon>
        <taxon>Burkholderiales</taxon>
        <taxon>Burkholderiaceae</taxon>
        <taxon>Caballeronia</taxon>
    </lineage>
</organism>
<name>A0A158IWU5_9BURK</name>
<keyword evidence="3" id="KW-1185">Reference proteome</keyword>
<sequence length="205" mass="22735">MTPVAHCSRVSCRCRRAEGGRRTQARRRKLSSGQKAKDGTMIAEGIPANLGRAMGKLLGPATAGLVLPQTRRSSARLCTSSTRLEPKRRLPSGMQGFHSGAVTYGAGGATRPSLLACAFTLVSIRQSRRRRNFRFSTSRRRHRIPTLPVRSFRRDDQAALQNKARTRPIAFVARLSGFLNRLIVLHRFAVPEGNAFEQQLDFPGR</sequence>
<evidence type="ECO:0000313" key="3">
    <source>
        <dbReference type="Proteomes" id="UP000054977"/>
    </source>
</evidence>
<proteinExistence type="predicted"/>
<feature type="region of interest" description="Disordered" evidence="1">
    <location>
        <begin position="18"/>
        <end position="39"/>
    </location>
</feature>
<comment type="caution">
    <text evidence="2">The sequence shown here is derived from an EMBL/GenBank/DDBJ whole genome shotgun (WGS) entry which is preliminary data.</text>
</comment>
<gene>
    <name evidence="2" type="ORF">AWB65_05466</name>
</gene>
<dbReference type="EMBL" id="FCNW02000045">
    <property type="protein sequence ID" value="SAL60570.1"/>
    <property type="molecule type" value="Genomic_DNA"/>
</dbReference>
<reference evidence="2" key="1">
    <citation type="submission" date="2016-01" db="EMBL/GenBank/DDBJ databases">
        <authorList>
            <person name="Peeters C."/>
        </authorList>
    </citation>
    <scope>NUCLEOTIDE SEQUENCE [LARGE SCALE GENOMIC DNA]</scope>
    <source>
        <strain evidence="2">LMG 22934</strain>
    </source>
</reference>
<evidence type="ECO:0000256" key="1">
    <source>
        <dbReference type="SAM" id="MobiDB-lite"/>
    </source>
</evidence>
<accession>A0A158IWU5</accession>
<dbReference type="Proteomes" id="UP000054977">
    <property type="component" value="Unassembled WGS sequence"/>
</dbReference>
<dbReference type="AlphaFoldDB" id="A0A158IWU5"/>
<evidence type="ECO:0000313" key="2">
    <source>
        <dbReference type="EMBL" id="SAL60570.1"/>
    </source>
</evidence>
<protein>
    <submittedName>
        <fullName evidence="2">Uncharacterized protein</fullName>
    </submittedName>
</protein>